<feature type="transmembrane region" description="Helical" evidence="1">
    <location>
        <begin position="44"/>
        <end position="64"/>
    </location>
</feature>
<gene>
    <name evidence="2" type="ORF">GSI_14710</name>
</gene>
<comment type="caution">
    <text evidence="2">The sequence shown here is derived from an EMBL/GenBank/DDBJ whole genome shotgun (WGS) entry which is preliminary data.</text>
</comment>
<keyword evidence="1" id="KW-0472">Membrane</keyword>
<keyword evidence="1" id="KW-1133">Transmembrane helix</keyword>
<dbReference type="EMBL" id="AYKW01000068">
    <property type="protein sequence ID" value="PIL23399.1"/>
    <property type="molecule type" value="Genomic_DNA"/>
</dbReference>
<protein>
    <submittedName>
        <fullName evidence="2">Uncharacterized protein</fullName>
    </submittedName>
</protein>
<accession>A0A2G8RPG5</accession>
<name>A0A2G8RPG5_9APHY</name>
<dbReference type="Proteomes" id="UP000230002">
    <property type="component" value="Unassembled WGS sequence"/>
</dbReference>
<sequence length="515" mass="56243">MSETTTRLACLPEASADLLSVSALKTSAGNLAIVLYRGSLNPGFVVIGLASVFFAFSLALFAICTDLVDMDLKLENAYFRYILFLDRLCDRFLTIVDVVGEAFLALPSRIVSEFIDSIVSFSKFTLATLSWTLRIFVQGVGAPYRHARPVINLPYVTGLDVQGGALTICAPSRNFRLAEHLCRIPLHEARRHALDLTRECFLLGAEWMYALGRSLYSIICAGAALALAVAVQLPSRRTYCRAWSGAMRSRGQQATLPQPDSSQLHRGEALLAWCVQRGESPAPQRDVDPHPEMSFSVTLDLDIDEDGELRVAFVPDTPMRCSTTTVRVLCDAETQTEDRGPGAEEIETHTEAARVSVAPAEPEGSKACARMDGLAPRTGFRATPSATIQTPVFPSRAFTFKFNPQAPTFSPARPASPPIASRIRHAFDGRCDTTRPGMRLNPLAEEFKAPGRGWDAETNSCTLAGDRALTLPPYCRVSKSKAVVLRADLSRVLRDAPAVMSAPSRLDSGQRQRVH</sequence>
<organism evidence="2 3">
    <name type="scientific">Ganoderma sinense ZZ0214-1</name>
    <dbReference type="NCBI Taxonomy" id="1077348"/>
    <lineage>
        <taxon>Eukaryota</taxon>
        <taxon>Fungi</taxon>
        <taxon>Dikarya</taxon>
        <taxon>Basidiomycota</taxon>
        <taxon>Agaricomycotina</taxon>
        <taxon>Agaricomycetes</taxon>
        <taxon>Polyporales</taxon>
        <taxon>Polyporaceae</taxon>
        <taxon>Ganoderma</taxon>
    </lineage>
</organism>
<evidence type="ECO:0000256" key="1">
    <source>
        <dbReference type="SAM" id="Phobius"/>
    </source>
</evidence>
<evidence type="ECO:0000313" key="3">
    <source>
        <dbReference type="Proteomes" id="UP000230002"/>
    </source>
</evidence>
<proteinExistence type="predicted"/>
<dbReference type="AlphaFoldDB" id="A0A2G8RPG5"/>
<dbReference type="OrthoDB" id="10552252at2759"/>
<keyword evidence="3" id="KW-1185">Reference proteome</keyword>
<evidence type="ECO:0000313" key="2">
    <source>
        <dbReference type="EMBL" id="PIL23399.1"/>
    </source>
</evidence>
<reference evidence="2 3" key="1">
    <citation type="journal article" date="2015" name="Sci. Rep.">
        <title>Chromosome-level genome map provides insights into diverse defense mechanisms in the medicinal fungus Ganoderma sinense.</title>
        <authorList>
            <person name="Zhu Y."/>
            <person name="Xu J."/>
            <person name="Sun C."/>
            <person name="Zhou S."/>
            <person name="Xu H."/>
            <person name="Nelson D.R."/>
            <person name="Qian J."/>
            <person name="Song J."/>
            <person name="Luo H."/>
            <person name="Xiang L."/>
            <person name="Li Y."/>
            <person name="Xu Z."/>
            <person name="Ji A."/>
            <person name="Wang L."/>
            <person name="Lu S."/>
            <person name="Hayward A."/>
            <person name="Sun W."/>
            <person name="Li X."/>
            <person name="Schwartz D.C."/>
            <person name="Wang Y."/>
            <person name="Chen S."/>
        </authorList>
    </citation>
    <scope>NUCLEOTIDE SEQUENCE [LARGE SCALE GENOMIC DNA]</scope>
    <source>
        <strain evidence="2 3">ZZ0214-1</strain>
    </source>
</reference>
<keyword evidence="1" id="KW-0812">Transmembrane</keyword>